<evidence type="ECO:0000256" key="1">
    <source>
        <dbReference type="ARBA" id="ARBA00004141"/>
    </source>
</evidence>
<sequence>MFKSFKQAVGLEEEKPKTVTEEMEDALCGLCPELSYQQRVGGYVTCFFVSFILSIGSFTRLVQLVQGNPAPFVIFYTLGNIMAIIGSLFLSGPKAQCKKMFDKTRIFATLFYFLSIFFTIFCAVYEGIPDNGRIGIIVMCIIVQWIAMLWYTISFIPYARDYVCMVCCQGPKDCIKKSCGRK</sequence>
<reference evidence="9" key="1">
    <citation type="submission" date="2023-01" db="EMBL/GenBank/DDBJ databases">
        <title>Metagenome sequencing of chrysophaentin producing Chrysophaeum taylorii.</title>
        <authorList>
            <person name="Davison J."/>
            <person name="Bewley C."/>
        </authorList>
    </citation>
    <scope>NUCLEOTIDE SEQUENCE</scope>
    <source>
        <strain evidence="9">NIES-1699</strain>
    </source>
</reference>
<keyword evidence="4 8" id="KW-0653">Protein transport</keyword>
<name>A0AAD7U8J5_9STRA</name>
<feature type="transmembrane region" description="Helical" evidence="8">
    <location>
        <begin position="134"/>
        <end position="153"/>
    </location>
</feature>
<evidence type="ECO:0000256" key="2">
    <source>
        <dbReference type="ARBA" id="ARBA00022448"/>
    </source>
</evidence>
<evidence type="ECO:0000313" key="9">
    <source>
        <dbReference type="EMBL" id="KAJ8600186.1"/>
    </source>
</evidence>
<evidence type="ECO:0000256" key="6">
    <source>
        <dbReference type="ARBA" id="ARBA00023136"/>
    </source>
</evidence>
<keyword evidence="6 8" id="KW-0472">Membrane</keyword>
<organism evidence="9 10">
    <name type="scientific">Chrysophaeum taylorii</name>
    <dbReference type="NCBI Taxonomy" id="2483200"/>
    <lineage>
        <taxon>Eukaryota</taxon>
        <taxon>Sar</taxon>
        <taxon>Stramenopiles</taxon>
        <taxon>Ochrophyta</taxon>
        <taxon>Pelagophyceae</taxon>
        <taxon>Pelagomonadales</taxon>
        <taxon>Pelagomonadaceae</taxon>
        <taxon>Chrysophaeum</taxon>
    </lineage>
</organism>
<dbReference type="GO" id="GO:0015031">
    <property type="term" value="P:protein transport"/>
    <property type="evidence" value="ECO:0007669"/>
    <property type="project" value="UniProtKB-KW"/>
</dbReference>
<protein>
    <recommendedName>
        <fullName evidence="8">Vesicle transport protein</fullName>
    </recommendedName>
</protein>
<dbReference type="AlphaFoldDB" id="A0AAD7U8J5"/>
<dbReference type="Proteomes" id="UP001230188">
    <property type="component" value="Unassembled WGS sequence"/>
</dbReference>
<keyword evidence="5 8" id="KW-1133">Transmembrane helix</keyword>
<evidence type="ECO:0000256" key="8">
    <source>
        <dbReference type="RuleBase" id="RU363111"/>
    </source>
</evidence>
<dbReference type="GO" id="GO:0005737">
    <property type="term" value="C:cytoplasm"/>
    <property type="evidence" value="ECO:0007669"/>
    <property type="project" value="UniProtKB-ARBA"/>
</dbReference>
<evidence type="ECO:0000256" key="5">
    <source>
        <dbReference type="ARBA" id="ARBA00022989"/>
    </source>
</evidence>
<feature type="transmembrane region" description="Helical" evidence="8">
    <location>
        <begin position="110"/>
        <end position="128"/>
    </location>
</feature>
<dbReference type="PANTHER" id="PTHR23137:SF6">
    <property type="entry name" value="VESICLE TRANSPORT PROTEIN"/>
    <property type="match status" value="1"/>
</dbReference>
<keyword evidence="2 8" id="KW-0813">Transport</keyword>
<dbReference type="InterPro" id="IPR007305">
    <property type="entry name" value="Vesicle_transpt_Got1/SFT2"/>
</dbReference>
<keyword evidence="3 8" id="KW-0812">Transmembrane</keyword>
<comment type="similarity">
    <text evidence="7 8">Belongs to the SFT2 family.</text>
</comment>
<gene>
    <name evidence="9" type="ORF">CTAYLR_001967</name>
</gene>
<dbReference type="EMBL" id="JAQMWT010000526">
    <property type="protein sequence ID" value="KAJ8600186.1"/>
    <property type="molecule type" value="Genomic_DNA"/>
</dbReference>
<dbReference type="GO" id="GO:0012505">
    <property type="term" value="C:endomembrane system"/>
    <property type="evidence" value="ECO:0007669"/>
    <property type="project" value="UniProtKB-ARBA"/>
</dbReference>
<evidence type="ECO:0000256" key="7">
    <source>
        <dbReference type="ARBA" id="ARBA00025800"/>
    </source>
</evidence>
<dbReference type="GO" id="GO:0016020">
    <property type="term" value="C:membrane"/>
    <property type="evidence" value="ECO:0007669"/>
    <property type="project" value="UniProtKB-SubCell"/>
</dbReference>
<dbReference type="Pfam" id="PF04178">
    <property type="entry name" value="Got1"/>
    <property type="match status" value="1"/>
</dbReference>
<proteinExistence type="inferred from homology"/>
<comment type="subcellular location">
    <subcellularLocation>
        <location evidence="1 8">Membrane</location>
        <topology evidence="1 8">Multi-pass membrane protein</topology>
    </subcellularLocation>
</comment>
<dbReference type="GO" id="GO:0016192">
    <property type="term" value="P:vesicle-mediated transport"/>
    <property type="evidence" value="ECO:0007669"/>
    <property type="project" value="InterPro"/>
</dbReference>
<comment type="caution">
    <text evidence="9">The sequence shown here is derived from an EMBL/GenBank/DDBJ whole genome shotgun (WGS) entry which is preliminary data.</text>
</comment>
<evidence type="ECO:0000313" key="10">
    <source>
        <dbReference type="Proteomes" id="UP001230188"/>
    </source>
</evidence>
<keyword evidence="10" id="KW-1185">Reference proteome</keyword>
<evidence type="ECO:0000256" key="4">
    <source>
        <dbReference type="ARBA" id="ARBA00022927"/>
    </source>
</evidence>
<accession>A0AAD7U8J5</accession>
<dbReference type="PANTHER" id="PTHR23137">
    <property type="entry name" value="VESICLE TRANSPORT PROTEIN-RELATED"/>
    <property type="match status" value="1"/>
</dbReference>
<feature type="transmembrane region" description="Helical" evidence="8">
    <location>
        <begin position="40"/>
        <end position="58"/>
    </location>
</feature>
<dbReference type="InterPro" id="IPR011691">
    <property type="entry name" value="Vesicle_transpt_SFT2"/>
</dbReference>
<feature type="transmembrane region" description="Helical" evidence="8">
    <location>
        <begin position="70"/>
        <end position="90"/>
    </location>
</feature>
<comment type="function">
    <text evidence="8">May be involved in fusion of retrograde transport vesicles derived from an endocytic compartment with the Golgi complex.</text>
</comment>
<evidence type="ECO:0000256" key="3">
    <source>
        <dbReference type="ARBA" id="ARBA00022692"/>
    </source>
</evidence>